<sequence>MKFSSIAGHEPQIEMLRNSIKTGHLAHAYLFSGRSGVGKFSAATAFASAILCETGSG</sequence>
<dbReference type="Gene3D" id="3.40.50.300">
    <property type="entry name" value="P-loop containing nucleotide triphosphate hydrolases"/>
    <property type="match status" value="1"/>
</dbReference>
<gene>
    <name evidence="1" type="ORF">MNBD_NITROSPINAE03-459</name>
</gene>
<name>A0A3B1CK04_9ZZZZ</name>
<dbReference type="InterPro" id="IPR027417">
    <property type="entry name" value="P-loop_NTPase"/>
</dbReference>
<feature type="non-terminal residue" evidence="1">
    <location>
        <position position="57"/>
    </location>
</feature>
<dbReference type="SUPFAM" id="SSF52540">
    <property type="entry name" value="P-loop containing nucleoside triphosphate hydrolases"/>
    <property type="match status" value="1"/>
</dbReference>
<organism evidence="1">
    <name type="scientific">hydrothermal vent metagenome</name>
    <dbReference type="NCBI Taxonomy" id="652676"/>
    <lineage>
        <taxon>unclassified sequences</taxon>
        <taxon>metagenomes</taxon>
        <taxon>ecological metagenomes</taxon>
    </lineage>
</organism>
<dbReference type="Pfam" id="PF13177">
    <property type="entry name" value="DNA_pol3_delta2"/>
    <property type="match status" value="1"/>
</dbReference>
<accession>A0A3B1CK04</accession>
<evidence type="ECO:0008006" key="2">
    <source>
        <dbReference type="Google" id="ProtNLM"/>
    </source>
</evidence>
<dbReference type="AlphaFoldDB" id="A0A3B1CK04"/>
<reference evidence="1" key="1">
    <citation type="submission" date="2018-06" db="EMBL/GenBank/DDBJ databases">
        <authorList>
            <person name="Zhirakovskaya E."/>
        </authorList>
    </citation>
    <scope>NUCLEOTIDE SEQUENCE</scope>
</reference>
<evidence type="ECO:0000313" key="1">
    <source>
        <dbReference type="EMBL" id="VAX19185.1"/>
    </source>
</evidence>
<dbReference type="EMBL" id="UOGB01000137">
    <property type="protein sequence ID" value="VAX19185.1"/>
    <property type="molecule type" value="Genomic_DNA"/>
</dbReference>
<proteinExistence type="predicted"/>
<protein>
    <recommendedName>
        <fullName evidence="2">DNA-directed DNA polymerase</fullName>
    </recommendedName>
</protein>